<reference evidence="1" key="1">
    <citation type="submission" date="2022-06" db="EMBL/GenBank/DDBJ databases">
        <title>Draft genome sequences of Leminorella grimontii str. JCM5902.</title>
        <authorList>
            <person name="Wakabayashi Y."/>
            <person name="Kojima K."/>
        </authorList>
    </citation>
    <scope>NUCLEOTIDE SEQUENCE</scope>
    <source>
        <strain evidence="1">JCM 5902</strain>
    </source>
</reference>
<proteinExistence type="predicted"/>
<organism evidence="1 2">
    <name type="scientific">Leminorella grimontii</name>
    <dbReference type="NCBI Taxonomy" id="82981"/>
    <lineage>
        <taxon>Bacteria</taxon>
        <taxon>Pseudomonadati</taxon>
        <taxon>Pseudomonadota</taxon>
        <taxon>Gammaproteobacteria</taxon>
        <taxon>Enterobacterales</taxon>
        <taxon>Budviciaceae</taxon>
        <taxon>Leminorella</taxon>
    </lineage>
</organism>
<dbReference type="AlphaFoldDB" id="A0AAV5MXS0"/>
<dbReference type="Proteomes" id="UP001058124">
    <property type="component" value="Unassembled WGS sequence"/>
</dbReference>
<comment type="caution">
    <text evidence="1">The sequence shown here is derived from an EMBL/GenBank/DDBJ whole genome shotgun (WGS) entry which is preliminary data.</text>
</comment>
<accession>A0AAV5MXS0</accession>
<evidence type="ECO:0000313" key="1">
    <source>
        <dbReference type="EMBL" id="GKX54110.1"/>
    </source>
</evidence>
<sequence length="198" mass="22329">MKKIVFAIILSLCASLPTYGKPTIEAPLGLKWGMTKDEVEKHAEELSLLERKGDRLSSYYLRNPEKIIDGMDGYSVSVDDKFGLVSVEMLQSFNNDDKGTKVKSRYDVIKEALSKKYGTPSLLEYINNERISFYSCLRIDGCGSMTAFFDGNNGQALILINSSDVDRGNIFIRYKTHELDKIMSELKNKTINELSDSL</sequence>
<name>A0AAV5MXS0_9GAMM</name>
<evidence type="ECO:0000313" key="2">
    <source>
        <dbReference type="Proteomes" id="UP001058124"/>
    </source>
</evidence>
<dbReference type="EMBL" id="BRLH01000001">
    <property type="protein sequence ID" value="GKX54110.1"/>
    <property type="molecule type" value="Genomic_DNA"/>
</dbReference>
<protein>
    <submittedName>
        <fullName evidence="1">Uncharacterized protein</fullName>
    </submittedName>
</protein>
<gene>
    <name evidence="1" type="ORF">SOASR030_02220</name>
</gene>
<dbReference type="RefSeq" id="WP_027272711.1">
    <property type="nucleotide sequence ID" value="NZ_BRLH01000001.1"/>
</dbReference>
<keyword evidence="2" id="KW-1185">Reference proteome</keyword>